<comment type="caution">
    <text evidence="3">The sequence shown here is derived from an EMBL/GenBank/DDBJ whole genome shotgun (WGS) entry which is preliminary data.</text>
</comment>
<gene>
    <name evidence="3" type="ORF">C4N25_09265</name>
</gene>
<reference evidence="3 4" key="1">
    <citation type="submission" date="2018-02" db="EMBL/GenBank/DDBJ databases">
        <title>Complete genome sequencing of Faecalibacterium prausnitzii strains isolated from the human gut.</title>
        <authorList>
            <person name="Fitzgerald B.C."/>
            <person name="Shkoporov A.N."/>
            <person name="Ross P.R."/>
            <person name="Hill C."/>
        </authorList>
    </citation>
    <scope>NUCLEOTIDE SEQUENCE [LARGE SCALE GENOMIC DNA]</scope>
    <source>
        <strain evidence="3 4">APC942/8-14-2</strain>
    </source>
</reference>
<sequence>MSCFKKGLSLSAALLAGALLLTACGGAPASSASSVPASSVASSEAAEQPEEPAMKYTQTPTVPTETYKEEADFADFLSKAEPGLVIPGLAENLIPQGMDQCDETGILYISSYYTTDGKSSAILAVDTATGELTAEYILLNAGGTPFDGHVGGVAVSEDTLYVSGQKQNGLYTICAIPLKDLPAEGSHEVKLEQTIPVPVSPSFLSCSHGYLWVGNFYHPGADYPLSDGMKYTTASADGEDYGCYIMGYDLSKGSLSVADGDDYAQPDVVLVGPNKIQGVVVGEDDTVTLSQSYGRKNNASLLHYSLALGETLDTMLTVQGRDVPGYILDSKRLKESVTAMPMTEALADAKDGGIYVLFESGAIHYANGTFRTDHVWKIKF</sequence>
<evidence type="ECO:0000313" key="4">
    <source>
        <dbReference type="Proteomes" id="UP000251634"/>
    </source>
</evidence>
<keyword evidence="2" id="KW-0732">Signal</keyword>
<evidence type="ECO:0000256" key="1">
    <source>
        <dbReference type="SAM" id="MobiDB-lite"/>
    </source>
</evidence>
<dbReference type="Gene3D" id="2.130.10.10">
    <property type="entry name" value="YVTN repeat-like/Quinoprotein amine dehydrogenase"/>
    <property type="match status" value="1"/>
</dbReference>
<dbReference type="AlphaFoldDB" id="A0A329TI84"/>
<dbReference type="EMBL" id="PRKZ01000006">
    <property type="protein sequence ID" value="RAW49152.1"/>
    <property type="molecule type" value="Genomic_DNA"/>
</dbReference>
<organism evidence="3 4">
    <name type="scientific">Faecalibacterium prausnitzii</name>
    <dbReference type="NCBI Taxonomy" id="853"/>
    <lineage>
        <taxon>Bacteria</taxon>
        <taxon>Bacillati</taxon>
        <taxon>Bacillota</taxon>
        <taxon>Clostridia</taxon>
        <taxon>Eubacteriales</taxon>
        <taxon>Oscillospiraceae</taxon>
        <taxon>Faecalibacterium</taxon>
    </lineage>
</organism>
<dbReference type="SUPFAM" id="SSF50952">
    <property type="entry name" value="Soluble quinoprotein glucose dehydrogenase"/>
    <property type="match status" value="1"/>
</dbReference>
<dbReference type="RefSeq" id="WP_112115828.1">
    <property type="nucleotide sequence ID" value="NZ_PRKZ01000006.1"/>
</dbReference>
<evidence type="ECO:0000256" key="2">
    <source>
        <dbReference type="SAM" id="SignalP"/>
    </source>
</evidence>
<feature type="region of interest" description="Disordered" evidence="1">
    <location>
        <begin position="40"/>
        <end position="62"/>
    </location>
</feature>
<protein>
    <submittedName>
        <fullName evidence="3">Uncharacterized protein</fullName>
    </submittedName>
</protein>
<proteinExistence type="predicted"/>
<name>A0A329TI84_9FIRM</name>
<dbReference type="InterPro" id="IPR011041">
    <property type="entry name" value="Quinoprot_gluc/sorb_DH_b-prop"/>
</dbReference>
<feature type="chain" id="PRO_5016337826" evidence="2">
    <location>
        <begin position="30"/>
        <end position="380"/>
    </location>
</feature>
<evidence type="ECO:0000313" key="3">
    <source>
        <dbReference type="EMBL" id="RAW49152.1"/>
    </source>
</evidence>
<dbReference type="InterPro" id="IPR015943">
    <property type="entry name" value="WD40/YVTN_repeat-like_dom_sf"/>
</dbReference>
<dbReference type="PROSITE" id="PS51257">
    <property type="entry name" value="PROKAR_LIPOPROTEIN"/>
    <property type="match status" value="1"/>
</dbReference>
<accession>A0A329TI84</accession>
<dbReference type="Proteomes" id="UP000251634">
    <property type="component" value="Unassembled WGS sequence"/>
</dbReference>
<feature type="signal peptide" evidence="2">
    <location>
        <begin position="1"/>
        <end position="29"/>
    </location>
</feature>